<evidence type="ECO:0000313" key="3">
    <source>
        <dbReference type="EMBL" id="KAI5064478.1"/>
    </source>
</evidence>
<feature type="region of interest" description="Disordered" evidence="1">
    <location>
        <begin position="487"/>
        <end position="624"/>
    </location>
</feature>
<feature type="compositionally biased region" description="Basic residues" evidence="1">
    <location>
        <begin position="610"/>
        <end position="624"/>
    </location>
</feature>
<dbReference type="PANTHER" id="PTHR31476">
    <property type="entry name" value="PROTEIN WHAT'S THIS FACTOR 1 HOMOLOG, CHLOROPLASTIC"/>
    <property type="match status" value="1"/>
</dbReference>
<feature type="region of interest" description="Disordered" evidence="1">
    <location>
        <begin position="399"/>
        <end position="424"/>
    </location>
</feature>
<proteinExistence type="predicted"/>
<feature type="domain" description="PORR" evidence="2">
    <location>
        <begin position="55"/>
        <end position="392"/>
    </location>
</feature>
<accession>A0A9D4Z6U2</accession>
<evidence type="ECO:0000313" key="4">
    <source>
        <dbReference type="Proteomes" id="UP000886520"/>
    </source>
</evidence>
<dbReference type="Proteomes" id="UP000886520">
    <property type="component" value="Chromosome 20"/>
</dbReference>
<feature type="compositionally biased region" description="Acidic residues" evidence="1">
    <location>
        <begin position="487"/>
        <end position="516"/>
    </location>
</feature>
<dbReference type="AlphaFoldDB" id="A0A9D4Z6U2"/>
<dbReference type="Pfam" id="PF11955">
    <property type="entry name" value="PORR"/>
    <property type="match status" value="1"/>
</dbReference>
<evidence type="ECO:0000256" key="1">
    <source>
        <dbReference type="SAM" id="MobiDB-lite"/>
    </source>
</evidence>
<dbReference type="PANTHER" id="PTHR31476:SF11">
    <property type="entry name" value="UBIQUITIN CARBOXYL-TERMINAL HYDROLASE FAMILY PROTEIN"/>
    <property type="match status" value="1"/>
</dbReference>
<gene>
    <name evidence="3" type="ORF">GOP47_0021148</name>
</gene>
<keyword evidence="4" id="KW-1185">Reference proteome</keyword>
<reference evidence="3" key="1">
    <citation type="submission" date="2021-01" db="EMBL/GenBank/DDBJ databases">
        <title>Adiantum capillus-veneris genome.</title>
        <authorList>
            <person name="Fang Y."/>
            <person name="Liao Q."/>
        </authorList>
    </citation>
    <scope>NUCLEOTIDE SEQUENCE</scope>
    <source>
        <strain evidence="3">H3</strain>
        <tissue evidence="3">Leaf</tissue>
    </source>
</reference>
<sequence length="624" mass="71883">MWASRALLVRGISVFSSSSTSTSWHAIVKAHCLLQHRCVVYNKITKNKLLLNKTRDSAYENFMDDEKKMNIMKKIIKLLLKQPKQKMLYRYMLTRGGFVGLVKPQRMGEILDKYPRIVRVYRNPNELDVWVTLARPIVELLEEEKMLKQQRAHMAAERLRKVLMMSATRRIRLDRINYLKEELGLPDNFKRTVVKANPHLFKLVITRVNLEKGMSPSVKLLDWDEKLAIPAIEAYRQDPASTSGLDEEGKRRKAYSFPINLPPGFKIKKAFRYKLRSWQELPYRSPYADTSDLDLKSEEAFKRAVAVVHEFLHITVEKRTRVDHLAHLREDYKLPQKLGATVLQNPGIFYMSTKSNKQTIFLREGYRKGELLEKDPLFTIKEKFLALIRLGRRSTKKLREGKRAISDSDTSDEEEKETAAMSEEMEVGGVKKVEGLEECVSCEEREEDCEESGEGGHTACDDADEEIRQESCFSDNSCFSADDDDDDCLSGVDNEEDGPVPIDGLDEDCSDKDENEVILSGSGDENEKQFNVIEKGSSEDAFETEDENCSDKDEIETAIHGSGRDENKRIFNEIEKGSPKDAFETEDDEEDCSSPVRRAYHDSFVDISKGPHHRRKDRRRRSRR</sequence>
<dbReference type="EMBL" id="JABFUD020000020">
    <property type="protein sequence ID" value="KAI5064478.1"/>
    <property type="molecule type" value="Genomic_DNA"/>
</dbReference>
<dbReference type="GO" id="GO:0003723">
    <property type="term" value="F:RNA binding"/>
    <property type="evidence" value="ECO:0007669"/>
    <property type="project" value="InterPro"/>
</dbReference>
<dbReference type="OrthoDB" id="657547at2759"/>
<protein>
    <recommendedName>
        <fullName evidence="2">PORR domain-containing protein</fullName>
    </recommendedName>
</protein>
<organism evidence="3 4">
    <name type="scientific">Adiantum capillus-veneris</name>
    <name type="common">Maidenhair fern</name>
    <dbReference type="NCBI Taxonomy" id="13818"/>
    <lineage>
        <taxon>Eukaryota</taxon>
        <taxon>Viridiplantae</taxon>
        <taxon>Streptophyta</taxon>
        <taxon>Embryophyta</taxon>
        <taxon>Tracheophyta</taxon>
        <taxon>Polypodiopsida</taxon>
        <taxon>Polypodiidae</taxon>
        <taxon>Polypodiales</taxon>
        <taxon>Pteridineae</taxon>
        <taxon>Pteridaceae</taxon>
        <taxon>Vittarioideae</taxon>
        <taxon>Adiantum</taxon>
    </lineage>
</organism>
<feature type="compositionally biased region" description="Basic and acidic residues" evidence="1">
    <location>
        <begin position="549"/>
        <end position="583"/>
    </location>
</feature>
<comment type="caution">
    <text evidence="3">The sequence shown here is derived from an EMBL/GenBank/DDBJ whole genome shotgun (WGS) entry which is preliminary data.</text>
</comment>
<dbReference type="InterPro" id="IPR021099">
    <property type="entry name" value="PORR_domain"/>
</dbReference>
<name>A0A9D4Z6U2_ADICA</name>
<dbReference type="InterPro" id="IPR045040">
    <property type="entry name" value="PORR_fam"/>
</dbReference>
<evidence type="ECO:0000259" key="2">
    <source>
        <dbReference type="Pfam" id="PF11955"/>
    </source>
</evidence>